<dbReference type="InterPro" id="IPR004358">
    <property type="entry name" value="Sig_transdc_His_kin-like_C"/>
</dbReference>
<dbReference type="InterPro" id="IPR000014">
    <property type="entry name" value="PAS"/>
</dbReference>
<dbReference type="RefSeq" id="WP_339561708.1">
    <property type="nucleotide sequence ID" value="NZ_JBBGZH010000001.1"/>
</dbReference>
<name>A0ABU8PBL1_9HYPH</name>
<comment type="caution">
    <text evidence="11">The sequence shown here is derived from an EMBL/GenBank/DDBJ whole genome shotgun (WGS) entry which is preliminary data.</text>
</comment>
<evidence type="ECO:0000313" key="12">
    <source>
        <dbReference type="Proteomes" id="UP001375812"/>
    </source>
</evidence>
<dbReference type="InterPro" id="IPR036890">
    <property type="entry name" value="HATPase_C_sf"/>
</dbReference>
<dbReference type="InterPro" id="IPR001610">
    <property type="entry name" value="PAC"/>
</dbReference>
<dbReference type="EC" id="2.7.13.3" evidence="2"/>
<comment type="catalytic activity">
    <reaction evidence="1">
        <text>ATP + protein L-histidine = ADP + protein N-phospho-L-histidine.</text>
        <dbReference type="EC" id="2.7.13.3"/>
    </reaction>
</comment>
<feature type="domain" description="PAC" evidence="10">
    <location>
        <begin position="456"/>
        <end position="508"/>
    </location>
</feature>
<evidence type="ECO:0000256" key="8">
    <source>
        <dbReference type="ARBA" id="ARBA00023012"/>
    </source>
</evidence>
<dbReference type="InterPro" id="IPR005467">
    <property type="entry name" value="His_kinase_dom"/>
</dbReference>
<evidence type="ECO:0000256" key="2">
    <source>
        <dbReference type="ARBA" id="ARBA00012438"/>
    </source>
</evidence>
<evidence type="ECO:0000256" key="1">
    <source>
        <dbReference type="ARBA" id="ARBA00000085"/>
    </source>
</evidence>
<dbReference type="InterPro" id="IPR003594">
    <property type="entry name" value="HATPase_dom"/>
</dbReference>
<evidence type="ECO:0000256" key="6">
    <source>
        <dbReference type="ARBA" id="ARBA00022777"/>
    </source>
</evidence>
<dbReference type="Gene3D" id="3.30.450.20">
    <property type="entry name" value="PAS domain"/>
    <property type="match status" value="1"/>
</dbReference>
<dbReference type="Proteomes" id="UP001375812">
    <property type="component" value="Unassembled WGS sequence"/>
</dbReference>
<keyword evidence="4" id="KW-0808">Transferase</keyword>
<dbReference type="SMART" id="SM00387">
    <property type="entry name" value="HATPase_c"/>
    <property type="match status" value="1"/>
</dbReference>
<dbReference type="GO" id="GO:0005524">
    <property type="term" value="F:ATP binding"/>
    <property type="evidence" value="ECO:0007669"/>
    <property type="project" value="UniProtKB-KW"/>
</dbReference>
<dbReference type="SUPFAM" id="SSF55785">
    <property type="entry name" value="PYP-like sensor domain (PAS domain)"/>
    <property type="match status" value="1"/>
</dbReference>
<dbReference type="InterPro" id="IPR000700">
    <property type="entry name" value="PAS-assoc_C"/>
</dbReference>
<keyword evidence="5" id="KW-0547">Nucleotide-binding</keyword>
<dbReference type="Pfam" id="PF08448">
    <property type="entry name" value="PAS_4"/>
    <property type="match status" value="1"/>
</dbReference>
<dbReference type="PANTHER" id="PTHR43065:SF10">
    <property type="entry name" value="PEROXIDE STRESS-ACTIVATED HISTIDINE KINASE MAK3"/>
    <property type="match status" value="1"/>
</dbReference>
<dbReference type="NCBIfam" id="TIGR00229">
    <property type="entry name" value="sensory_box"/>
    <property type="match status" value="1"/>
</dbReference>
<proteinExistence type="predicted"/>
<dbReference type="CDD" id="cd00130">
    <property type="entry name" value="PAS"/>
    <property type="match status" value="1"/>
</dbReference>
<gene>
    <name evidence="11" type="ORF">WH297_06700</name>
</gene>
<keyword evidence="3" id="KW-0597">Phosphoprotein</keyword>
<dbReference type="Gene3D" id="1.10.287.130">
    <property type="match status" value="1"/>
</dbReference>
<dbReference type="SMART" id="SM00086">
    <property type="entry name" value="PAC"/>
    <property type="match status" value="1"/>
</dbReference>
<dbReference type="SMART" id="SM00091">
    <property type="entry name" value="PAS"/>
    <property type="match status" value="1"/>
</dbReference>
<dbReference type="PRINTS" id="PR00344">
    <property type="entry name" value="BCTRLSENSOR"/>
</dbReference>
<evidence type="ECO:0000256" key="5">
    <source>
        <dbReference type="ARBA" id="ARBA00022741"/>
    </source>
</evidence>
<accession>A0ABU8PBL1</accession>
<dbReference type="Pfam" id="PF00512">
    <property type="entry name" value="HisKA"/>
    <property type="match status" value="1"/>
</dbReference>
<keyword evidence="6" id="KW-0418">Kinase</keyword>
<dbReference type="Pfam" id="PF02518">
    <property type="entry name" value="HATPase_c"/>
    <property type="match status" value="1"/>
</dbReference>
<dbReference type="SUPFAM" id="SSF47384">
    <property type="entry name" value="Homodimeric domain of signal transducing histidine kinase"/>
    <property type="match status" value="1"/>
</dbReference>
<evidence type="ECO:0000259" key="9">
    <source>
        <dbReference type="PROSITE" id="PS50109"/>
    </source>
</evidence>
<evidence type="ECO:0000256" key="4">
    <source>
        <dbReference type="ARBA" id="ARBA00022679"/>
    </source>
</evidence>
<organism evidence="11 12">
    <name type="scientific">Ochrobactrum vermis</name>
    <dbReference type="NCBI Taxonomy" id="1827297"/>
    <lineage>
        <taxon>Bacteria</taxon>
        <taxon>Pseudomonadati</taxon>
        <taxon>Pseudomonadota</taxon>
        <taxon>Alphaproteobacteria</taxon>
        <taxon>Hyphomicrobiales</taxon>
        <taxon>Brucellaceae</taxon>
        <taxon>Brucella/Ochrobactrum group</taxon>
        <taxon>Ochrobactrum</taxon>
    </lineage>
</organism>
<keyword evidence="7 11" id="KW-0067">ATP-binding</keyword>
<feature type="domain" description="Histidine kinase" evidence="9">
    <location>
        <begin position="528"/>
        <end position="743"/>
    </location>
</feature>
<evidence type="ECO:0000259" key="10">
    <source>
        <dbReference type="PROSITE" id="PS50113"/>
    </source>
</evidence>
<evidence type="ECO:0000256" key="7">
    <source>
        <dbReference type="ARBA" id="ARBA00022840"/>
    </source>
</evidence>
<reference evidence="11 12" key="1">
    <citation type="submission" date="2023-12" db="EMBL/GenBank/DDBJ databases">
        <title>Gut-associated functions are favored during microbiome assembly across C. elegans life.</title>
        <authorList>
            <person name="Zimmermann J."/>
        </authorList>
    </citation>
    <scope>NUCLEOTIDE SEQUENCE [LARGE SCALE GENOMIC DNA]</scope>
    <source>
        <strain evidence="11 12">MYb71</strain>
    </source>
</reference>
<dbReference type="InterPro" id="IPR035965">
    <property type="entry name" value="PAS-like_dom_sf"/>
</dbReference>
<dbReference type="InterPro" id="IPR013656">
    <property type="entry name" value="PAS_4"/>
</dbReference>
<dbReference type="SUPFAM" id="SSF55874">
    <property type="entry name" value="ATPase domain of HSP90 chaperone/DNA topoisomerase II/histidine kinase"/>
    <property type="match status" value="1"/>
</dbReference>
<dbReference type="PANTHER" id="PTHR43065">
    <property type="entry name" value="SENSOR HISTIDINE KINASE"/>
    <property type="match status" value="1"/>
</dbReference>
<sequence length="747" mass="82744">MALLISIRRLFPWIPFIISGLLSCMPLAAHANGPSKNVLVLYSNHAFLKEGREQHEGIAKTLGGSGNVEIYSEFLDAKRFPGPDEESRKVQYLRHRYADKKIDVAIVSGLPALSLAIQYGKQIFPDATVVYLGIRDQMDEIVLPPNFIGVDFQLDVARTAELALSLQPEAHEMLVVSGTSILDNIAEGIARSDLKQFADKVSLRYLSGLTKTDLSTALAHVDPNSIVLYLSISQNGVGTQIIPSDPAAHAAAVSAAPVYGIYGSYIGTGMVGAYAQSFETIGEELGRIARLLVDGTSHKDIVVDKRADGEFMVDWRQIQRWGLSTANLPAGTRVLHQPPSIWEEHRTTVLTVLAVLAIQFLLISALLLERRQRRKLTTHLSESEQRYRNVVETQSDLICRYLPDTTLTFVNDAYCSYFQRSRVELIGTKFVDFIPAAIRRDVIDRLQALTQDAKTQSYEHEVLRPNGVLGWQHWTDRAILDDNGSVVEIQGVGRDLTELRQTEMELRERRKEVTHLTRVAMLGELSGALAHELNQPLAAILANAQAARRLIRGKKPDLEGIGEILDDIITDDDRAGKVIQRLRSLLKKENAEWSATDINQIVTETMQLLRGELADRGIVVELLLARPLPLIEGDSVQIQQIMINLILNGCEAVAGVANDERRMRITSRDTGNEIEIMVSDKGLGIDPSMLDRIFDPFVTTRNTGLGLGLSICRTIVEAHRGRIWAANNPDRGSTITFSIPTSQPDVG</sequence>
<dbReference type="PROSITE" id="PS50109">
    <property type="entry name" value="HIS_KIN"/>
    <property type="match status" value="1"/>
</dbReference>
<keyword evidence="8" id="KW-0902">Two-component regulatory system</keyword>
<dbReference type="InterPro" id="IPR036097">
    <property type="entry name" value="HisK_dim/P_sf"/>
</dbReference>
<dbReference type="Gene3D" id="3.40.50.2300">
    <property type="match status" value="2"/>
</dbReference>
<dbReference type="InterPro" id="IPR003661">
    <property type="entry name" value="HisK_dim/P_dom"/>
</dbReference>
<keyword evidence="12" id="KW-1185">Reference proteome</keyword>
<dbReference type="Gene3D" id="3.30.565.10">
    <property type="entry name" value="Histidine kinase-like ATPase, C-terminal domain"/>
    <property type="match status" value="1"/>
</dbReference>
<evidence type="ECO:0000313" key="11">
    <source>
        <dbReference type="EMBL" id="MEJ5019427.1"/>
    </source>
</evidence>
<dbReference type="EMBL" id="JBBGZH010000001">
    <property type="protein sequence ID" value="MEJ5019427.1"/>
    <property type="molecule type" value="Genomic_DNA"/>
</dbReference>
<evidence type="ECO:0000256" key="3">
    <source>
        <dbReference type="ARBA" id="ARBA00022553"/>
    </source>
</evidence>
<dbReference type="PROSITE" id="PS50113">
    <property type="entry name" value="PAC"/>
    <property type="match status" value="1"/>
</dbReference>
<protein>
    <recommendedName>
        <fullName evidence="2">histidine kinase</fullName>
        <ecNumber evidence="2">2.7.13.3</ecNumber>
    </recommendedName>
</protein>
<dbReference type="SMART" id="SM00388">
    <property type="entry name" value="HisKA"/>
    <property type="match status" value="1"/>
</dbReference>